<evidence type="ECO:0008006" key="3">
    <source>
        <dbReference type="Google" id="ProtNLM"/>
    </source>
</evidence>
<comment type="caution">
    <text evidence="1">The sequence shown here is derived from an EMBL/GenBank/DDBJ whole genome shotgun (WGS) entry which is preliminary data.</text>
</comment>
<dbReference type="eggNOG" id="COG3027">
    <property type="taxonomic scope" value="Bacteria"/>
</dbReference>
<accession>C5RD01</accession>
<dbReference type="STRING" id="585506.HMPREF0877_1847"/>
<reference evidence="1 2" key="1">
    <citation type="submission" date="2009-04" db="EMBL/GenBank/DDBJ databases">
        <authorList>
            <person name="Qin X."/>
            <person name="Bachman B."/>
            <person name="Battles P."/>
            <person name="Bell A."/>
            <person name="Bess C."/>
            <person name="Bickham C."/>
            <person name="Chaboub L."/>
            <person name="Chen D."/>
            <person name="Coyle M."/>
            <person name="Deiros D.R."/>
            <person name="Dinh H."/>
            <person name="Forbes L."/>
            <person name="Fowler G."/>
            <person name="Francisco L."/>
            <person name="Fu Q."/>
            <person name="Gubbala S."/>
            <person name="Hale W."/>
            <person name="Han Y."/>
            <person name="Hemphill L."/>
            <person name="Highlander S.K."/>
            <person name="Hirani K."/>
            <person name="Hogues M."/>
            <person name="Jackson L."/>
            <person name="Jakkamsetti A."/>
            <person name="Javaid M."/>
            <person name="Jiang H."/>
            <person name="Korchina V."/>
            <person name="Kovar C."/>
            <person name="Lara F."/>
            <person name="Lee S."/>
            <person name="Mata R."/>
            <person name="Mathew T."/>
            <person name="Moen C."/>
            <person name="Morales K."/>
            <person name="Munidasa M."/>
            <person name="Nazareth L."/>
            <person name="Ngo R."/>
            <person name="Nguyen L."/>
            <person name="Okwuonu G."/>
            <person name="Ongeri F."/>
            <person name="Patil S."/>
            <person name="Petrosino J."/>
            <person name="Pham C."/>
            <person name="Pham P."/>
            <person name="Pu L.-L."/>
            <person name="Puazo M."/>
            <person name="Raj R."/>
            <person name="Reid J."/>
            <person name="Rouhana J."/>
            <person name="Saada N."/>
            <person name="Shang Y."/>
            <person name="Simmons D."/>
            <person name="Thornton R."/>
            <person name="Warren J."/>
            <person name="Weissenberger G."/>
            <person name="Zhang J."/>
            <person name="Zhang L."/>
            <person name="Zhou C."/>
            <person name="Zhu D."/>
            <person name="Muzny D."/>
            <person name="Worley K."/>
            <person name="Gibbs R."/>
        </authorList>
    </citation>
    <scope>NUCLEOTIDE SEQUENCE [LARGE SCALE GENOMIC DNA]</scope>
    <source>
        <strain evidence="1 2">ATCC 33313</strain>
    </source>
</reference>
<dbReference type="Pfam" id="PF05164">
    <property type="entry name" value="ZapA"/>
    <property type="match status" value="1"/>
</dbReference>
<protein>
    <recommendedName>
        <fullName evidence="3">Cell division protein ZapA</fullName>
    </recommendedName>
</protein>
<dbReference type="SUPFAM" id="SSF102829">
    <property type="entry name" value="Cell division protein ZapA-like"/>
    <property type="match status" value="1"/>
</dbReference>
<evidence type="ECO:0000313" key="2">
    <source>
        <dbReference type="Proteomes" id="UP000004528"/>
    </source>
</evidence>
<proteinExistence type="predicted"/>
<dbReference type="Proteomes" id="UP000004528">
    <property type="component" value="Unassembled WGS sequence"/>
</dbReference>
<organism evidence="1 2">
    <name type="scientific">Weissella paramesenteroides ATCC 33313</name>
    <dbReference type="NCBI Taxonomy" id="585506"/>
    <lineage>
        <taxon>Bacteria</taxon>
        <taxon>Bacillati</taxon>
        <taxon>Bacillota</taxon>
        <taxon>Bacilli</taxon>
        <taxon>Lactobacillales</taxon>
        <taxon>Lactobacillaceae</taxon>
        <taxon>Weissella</taxon>
    </lineage>
</organism>
<dbReference type="InterPro" id="IPR007838">
    <property type="entry name" value="Cell_div_ZapA-like"/>
</dbReference>
<dbReference type="HOGENOM" id="CLU_116623_7_1_9"/>
<name>C5RD01_WEIPA</name>
<sequence>MEANDMAEKTRFKGTILGKELTITSSESQAHMKAVFELANEQLDHMHQAAPKLDDNQLLTLLAINALSDQLNMQIKRDEEK</sequence>
<keyword evidence="2" id="KW-1185">Reference proteome</keyword>
<evidence type="ECO:0000313" key="1">
    <source>
        <dbReference type="EMBL" id="EER73919.1"/>
    </source>
</evidence>
<dbReference type="AlphaFoldDB" id="C5RD01"/>
<gene>
    <name evidence="1" type="ORF">HMPREF0877_1847</name>
</gene>
<dbReference type="EMBL" id="ACKU01000034">
    <property type="protein sequence ID" value="EER73919.1"/>
    <property type="molecule type" value="Genomic_DNA"/>
</dbReference>
<dbReference type="InterPro" id="IPR036192">
    <property type="entry name" value="Cell_div_ZapA-like_sf"/>
</dbReference>